<keyword evidence="3" id="KW-1185">Reference proteome</keyword>
<dbReference type="AlphaFoldDB" id="A0A175VXA4"/>
<feature type="compositionally biased region" description="Low complexity" evidence="1">
    <location>
        <begin position="15"/>
        <end position="35"/>
    </location>
</feature>
<feature type="region of interest" description="Disordered" evidence="1">
    <location>
        <begin position="1"/>
        <end position="42"/>
    </location>
</feature>
<reference evidence="2 3" key="1">
    <citation type="journal article" date="2016" name="Genome Announc.">
        <title>Genome Sequence of Madurella mycetomatis mm55, Isolated from a Human Mycetoma Case in Sudan.</title>
        <authorList>
            <person name="Smit S."/>
            <person name="Derks M.F."/>
            <person name="Bervoets S."/>
            <person name="Fahal A."/>
            <person name="van Leeuwen W."/>
            <person name="van Belkum A."/>
            <person name="van de Sande W.W."/>
        </authorList>
    </citation>
    <scope>NUCLEOTIDE SEQUENCE [LARGE SCALE GENOMIC DNA]</scope>
    <source>
        <strain evidence="3">mm55</strain>
    </source>
</reference>
<sequence length="125" mass="12268">MPHSVRSEDDGDGIPTSRPASLAAPASAPTQSTSTNGAGTTITNNYAASIFPAAAAPAQSLPTTIIFARGPVPARGRNGGGVSLLSVLLSAPIGPPHEHGASRRAAPPAAFLPFSAPPPAGGVVE</sequence>
<accession>A0A175VXA4</accession>
<feature type="region of interest" description="Disordered" evidence="1">
    <location>
        <begin position="95"/>
        <end position="125"/>
    </location>
</feature>
<protein>
    <submittedName>
        <fullName evidence="2">Uncharacterized protein</fullName>
    </submittedName>
</protein>
<dbReference type="VEuPathDB" id="FungiDB:MMYC01_207715"/>
<gene>
    <name evidence="2" type="ORF">MMYC01_207715</name>
</gene>
<name>A0A175VXA4_9PEZI</name>
<proteinExistence type="predicted"/>
<organism evidence="2 3">
    <name type="scientific">Madurella mycetomatis</name>
    <dbReference type="NCBI Taxonomy" id="100816"/>
    <lineage>
        <taxon>Eukaryota</taxon>
        <taxon>Fungi</taxon>
        <taxon>Dikarya</taxon>
        <taxon>Ascomycota</taxon>
        <taxon>Pezizomycotina</taxon>
        <taxon>Sordariomycetes</taxon>
        <taxon>Sordariomycetidae</taxon>
        <taxon>Sordariales</taxon>
        <taxon>Sordariales incertae sedis</taxon>
        <taxon>Madurella</taxon>
    </lineage>
</organism>
<dbReference type="EMBL" id="LCTW02000225">
    <property type="protein sequence ID" value="KXX76178.1"/>
    <property type="molecule type" value="Genomic_DNA"/>
</dbReference>
<dbReference type="Proteomes" id="UP000078237">
    <property type="component" value="Unassembled WGS sequence"/>
</dbReference>
<feature type="non-terminal residue" evidence="2">
    <location>
        <position position="125"/>
    </location>
</feature>
<evidence type="ECO:0000313" key="3">
    <source>
        <dbReference type="Proteomes" id="UP000078237"/>
    </source>
</evidence>
<feature type="compositionally biased region" description="Pro residues" evidence="1">
    <location>
        <begin position="115"/>
        <end position="125"/>
    </location>
</feature>
<evidence type="ECO:0000313" key="2">
    <source>
        <dbReference type="EMBL" id="KXX76178.1"/>
    </source>
</evidence>
<comment type="caution">
    <text evidence="2">The sequence shown here is derived from an EMBL/GenBank/DDBJ whole genome shotgun (WGS) entry which is preliminary data.</text>
</comment>
<evidence type="ECO:0000256" key="1">
    <source>
        <dbReference type="SAM" id="MobiDB-lite"/>
    </source>
</evidence>
<feature type="compositionally biased region" description="Low complexity" evidence="1">
    <location>
        <begin position="103"/>
        <end position="114"/>
    </location>
</feature>